<keyword evidence="3" id="KW-1185">Reference proteome</keyword>
<dbReference type="RefSeq" id="WP_072987512.1">
    <property type="nucleotide sequence ID" value="NZ_FQWE01000001.1"/>
</dbReference>
<dbReference type="EMBL" id="FQWE01000001">
    <property type="protein sequence ID" value="SHF79283.1"/>
    <property type="molecule type" value="Genomic_DNA"/>
</dbReference>
<feature type="chain" id="PRO_5012680162" description="PsiF repeat-containing protein" evidence="1">
    <location>
        <begin position="20"/>
        <end position="73"/>
    </location>
</feature>
<dbReference type="AlphaFoldDB" id="A0A1M5EJ19"/>
<feature type="signal peptide" evidence="1">
    <location>
        <begin position="1"/>
        <end position="19"/>
    </location>
</feature>
<accession>A0A1M5EJ19</accession>
<gene>
    <name evidence="2" type="ORF">SAMN05444396_101418</name>
</gene>
<reference evidence="3" key="1">
    <citation type="submission" date="2016-11" db="EMBL/GenBank/DDBJ databases">
        <authorList>
            <person name="Varghese N."/>
            <person name="Submissions S."/>
        </authorList>
    </citation>
    <scope>NUCLEOTIDE SEQUENCE [LARGE SCALE GENOMIC DNA]</scope>
    <source>
        <strain evidence="3">DSM 19741</strain>
    </source>
</reference>
<name>A0A1M5EJ19_9FLAO</name>
<keyword evidence="1" id="KW-0732">Signal</keyword>
<dbReference type="OrthoDB" id="1377252at2"/>
<dbReference type="Proteomes" id="UP000184036">
    <property type="component" value="Unassembled WGS sequence"/>
</dbReference>
<evidence type="ECO:0008006" key="4">
    <source>
        <dbReference type="Google" id="ProtNLM"/>
    </source>
</evidence>
<sequence length="73" mass="8011">MRKIIIFVAIAFFTISVGAQEVKAVGKEKAKREFCYAKKEAKSKTMSAADVAKCQAKCKAEEKKCETGSSQKC</sequence>
<evidence type="ECO:0000313" key="3">
    <source>
        <dbReference type="Proteomes" id="UP000184036"/>
    </source>
</evidence>
<evidence type="ECO:0000256" key="1">
    <source>
        <dbReference type="SAM" id="SignalP"/>
    </source>
</evidence>
<evidence type="ECO:0000313" key="2">
    <source>
        <dbReference type="EMBL" id="SHF79283.1"/>
    </source>
</evidence>
<organism evidence="2 3">
    <name type="scientific">Flavobacterium segetis</name>
    <dbReference type="NCBI Taxonomy" id="271157"/>
    <lineage>
        <taxon>Bacteria</taxon>
        <taxon>Pseudomonadati</taxon>
        <taxon>Bacteroidota</taxon>
        <taxon>Flavobacteriia</taxon>
        <taxon>Flavobacteriales</taxon>
        <taxon>Flavobacteriaceae</taxon>
        <taxon>Flavobacterium</taxon>
    </lineage>
</organism>
<protein>
    <recommendedName>
        <fullName evidence="4">PsiF repeat-containing protein</fullName>
    </recommendedName>
</protein>
<proteinExistence type="predicted"/>